<dbReference type="PIRSF" id="PIRSF005053">
    <property type="entry name" value="RNA_pol_F_arch"/>
    <property type="match status" value="1"/>
</dbReference>
<dbReference type="STRING" id="55758.MBFIL_01580"/>
<proteinExistence type="inferred from homology"/>
<comment type="subcellular location">
    <subcellularLocation>
        <location evidence="1">Cytoplasm</location>
    </subcellularLocation>
</comment>
<keyword evidence="1" id="KW-0548">Nucleotidyltransferase</keyword>
<keyword evidence="1" id="KW-0240">DNA-directed RNA polymerase</keyword>
<keyword evidence="1" id="KW-0963">Cytoplasm</keyword>
<organism evidence="2 3">
    <name type="scientific">Methanobrevibacter filiformis</name>
    <dbReference type="NCBI Taxonomy" id="55758"/>
    <lineage>
        <taxon>Archaea</taxon>
        <taxon>Methanobacteriati</taxon>
        <taxon>Methanobacteriota</taxon>
        <taxon>Methanomada group</taxon>
        <taxon>Methanobacteria</taxon>
        <taxon>Methanobacteriales</taxon>
        <taxon>Methanobacteriaceae</taxon>
        <taxon>Methanobrevibacter</taxon>
    </lineage>
</organism>
<comment type="catalytic activity">
    <reaction evidence="1">
        <text>RNA(n) + a ribonucleoside 5'-triphosphate = RNA(n+1) + diphosphate</text>
        <dbReference type="Rhea" id="RHEA:21248"/>
        <dbReference type="Rhea" id="RHEA-COMP:14527"/>
        <dbReference type="Rhea" id="RHEA-COMP:17342"/>
        <dbReference type="ChEBI" id="CHEBI:33019"/>
        <dbReference type="ChEBI" id="CHEBI:61557"/>
        <dbReference type="ChEBI" id="CHEBI:140395"/>
        <dbReference type="EC" id="2.7.7.6"/>
    </reaction>
</comment>
<dbReference type="Pfam" id="PF03874">
    <property type="entry name" value="RNA_pol_Rpb4"/>
    <property type="match status" value="1"/>
</dbReference>
<comment type="function">
    <text evidence="1">DNA-dependent RNA polymerase (RNAP) catalyzes the transcription of DNA into RNA using the four ribonucleoside triphosphates as substrates. This subunit is less well bound than the others.</text>
</comment>
<dbReference type="Gene3D" id="6.10.140.10">
    <property type="match status" value="1"/>
</dbReference>
<protein>
    <recommendedName>
        <fullName evidence="1">DNA-directed RNA polymerase subunit Rpo4</fullName>
        <ecNumber evidence="1">2.7.7.6</ecNumber>
    </recommendedName>
    <alternativeName>
        <fullName evidence="1">DNA-directed RNA polymerase subunit F</fullName>
    </alternativeName>
</protein>
<dbReference type="GO" id="GO:0000166">
    <property type="term" value="F:nucleotide binding"/>
    <property type="evidence" value="ECO:0007669"/>
    <property type="project" value="InterPro"/>
</dbReference>
<dbReference type="GO" id="GO:0000428">
    <property type="term" value="C:DNA-directed RNA polymerase complex"/>
    <property type="evidence" value="ECO:0007669"/>
    <property type="project" value="UniProtKB-KW"/>
</dbReference>
<sequence length="111" mass="12958">MIGKKVVESKPVPMAKVKTILEDFQEEFELSYEQNLTLDHVTKFSKDSLENTEKLVEELEQIVKTKYAIRIADLMPQNLSDLRLLFAKERTPITKETLEKILEILDKYSVE</sequence>
<dbReference type="GO" id="GO:0003899">
    <property type="term" value="F:DNA-directed RNA polymerase activity"/>
    <property type="evidence" value="ECO:0007669"/>
    <property type="project" value="UniProtKB-UniRule"/>
</dbReference>
<dbReference type="HAMAP" id="MF_00864">
    <property type="entry name" value="RNApol_arch_Rpo4"/>
    <property type="match status" value="1"/>
</dbReference>
<dbReference type="InterPro" id="IPR005574">
    <property type="entry name" value="Rpb4/RPC9"/>
</dbReference>
<reference evidence="2 3" key="1">
    <citation type="submission" date="2016-04" db="EMBL/GenBank/DDBJ databases">
        <title>Genome sequence of Methanobrevibacter filiformis DSM 11501.</title>
        <authorList>
            <person name="Poehlein A."/>
            <person name="Seedorf H."/>
            <person name="Daniel R."/>
        </authorList>
    </citation>
    <scope>NUCLEOTIDE SEQUENCE [LARGE SCALE GENOMIC DNA]</scope>
    <source>
        <strain evidence="2 3">DSM 11501</strain>
    </source>
</reference>
<evidence type="ECO:0000313" key="2">
    <source>
        <dbReference type="EMBL" id="KZX17447.1"/>
    </source>
</evidence>
<dbReference type="PANTHER" id="PTHR39646:SF1">
    <property type="entry name" value="DNA-DIRECTED RNA POLYMERASE SUBUNIT RPO4"/>
    <property type="match status" value="1"/>
</dbReference>
<dbReference type="InterPro" id="IPR010997">
    <property type="entry name" value="HRDC-like_sf"/>
</dbReference>
<keyword evidence="1" id="KW-0808">Transferase</keyword>
<dbReference type="EMBL" id="LWMT01000018">
    <property type="protein sequence ID" value="KZX17447.1"/>
    <property type="molecule type" value="Genomic_DNA"/>
</dbReference>
<name>A0A166CXG4_9EURY</name>
<keyword evidence="1" id="KW-0804">Transcription</keyword>
<comment type="subunit">
    <text evidence="1">Part of the RNA polymerase complex. Forms a stalk with Rpo7 that extends from the main structure.</text>
</comment>
<dbReference type="GO" id="GO:0005737">
    <property type="term" value="C:cytoplasm"/>
    <property type="evidence" value="ECO:0007669"/>
    <property type="project" value="UniProtKB-SubCell"/>
</dbReference>
<dbReference type="PATRIC" id="fig|55758.3.peg.177"/>
<dbReference type="EC" id="2.7.7.6" evidence="1"/>
<dbReference type="OrthoDB" id="25158at2157"/>
<gene>
    <name evidence="1" type="primary">rpo4</name>
    <name evidence="1" type="synonym">rpoF</name>
    <name evidence="2" type="ORF">MBFIL_01580</name>
</gene>
<evidence type="ECO:0000313" key="3">
    <source>
        <dbReference type="Proteomes" id="UP000077066"/>
    </source>
</evidence>
<dbReference type="PANTHER" id="PTHR39646">
    <property type="entry name" value="RNA POLYMERASE RPB4"/>
    <property type="match status" value="1"/>
</dbReference>
<dbReference type="InterPro" id="IPR044876">
    <property type="entry name" value="HRDC_dom_sf"/>
</dbReference>
<dbReference type="Proteomes" id="UP000077066">
    <property type="component" value="Unassembled WGS sequence"/>
</dbReference>
<keyword evidence="3" id="KW-1185">Reference proteome</keyword>
<comment type="caution">
    <text evidence="2">The sequence shown here is derived from an EMBL/GenBank/DDBJ whole genome shotgun (WGS) entry which is preliminary data.</text>
</comment>
<dbReference type="AlphaFoldDB" id="A0A166CXG4"/>
<dbReference type="Gene3D" id="1.10.150.80">
    <property type="entry name" value="HRDC domain"/>
    <property type="match status" value="1"/>
</dbReference>
<accession>A0A166CXG4</accession>
<comment type="similarity">
    <text evidence="1">Belongs to the eukaryotic RPB4 RNA polymerase subunit family.</text>
</comment>
<dbReference type="RefSeq" id="WP_066970521.1">
    <property type="nucleotide sequence ID" value="NZ_LWMT01000018.1"/>
</dbReference>
<dbReference type="GO" id="GO:0006352">
    <property type="term" value="P:DNA-templated transcription initiation"/>
    <property type="evidence" value="ECO:0007669"/>
    <property type="project" value="InterPro"/>
</dbReference>
<dbReference type="InterPro" id="IPR010924">
    <property type="entry name" value="Rpo4"/>
</dbReference>
<evidence type="ECO:0000256" key="1">
    <source>
        <dbReference type="HAMAP-Rule" id="MF_00864"/>
    </source>
</evidence>
<dbReference type="SUPFAM" id="SSF47819">
    <property type="entry name" value="HRDC-like"/>
    <property type="match status" value="1"/>
</dbReference>